<dbReference type="InterPro" id="IPR012678">
    <property type="entry name" value="Ribosomal_uL23/eL15/eS24_sf"/>
</dbReference>
<evidence type="ECO:0000256" key="5">
    <source>
        <dbReference type="ARBA" id="ARBA00023274"/>
    </source>
</evidence>
<evidence type="ECO:0000313" key="9">
    <source>
        <dbReference type="Proteomes" id="UP000071392"/>
    </source>
</evidence>
<dbReference type="InterPro" id="IPR012677">
    <property type="entry name" value="Nucleotide-bd_a/b_plait_sf"/>
</dbReference>
<comment type="subunit">
    <text evidence="6">Part of the 50S ribosomal subunit. Contacts protein L29, and trigger factor when it is bound to the ribosome.</text>
</comment>
<accession>A0A139SJT6</accession>
<dbReference type="PANTHER" id="PTHR12059:SF5">
    <property type="entry name" value="LARGE RIBOSOMAL SUBUNIT PROTEIN UL23M"/>
    <property type="match status" value="1"/>
</dbReference>
<dbReference type="GO" id="GO:0006412">
    <property type="term" value="P:translation"/>
    <property type="evidence" value="ECO:0007669"/>
    <property type="project" value="UniProtKB-UniRule"/>
</dbReference>
<evidence type="ECO:0000256" key="6">
    <source>
        <dbReference type="HAMAP-Rule" id="MF_01369"/>
    </source>
</evidence>
<dbReference type="HAMAP" id="MF_01369_B">
    <property type="entry name" value="Ribosomal_uL23_B"/>
    <property type="match status" value="1"/>
</dbReference>
<dbReference type="GO" id="GO:0019843">
    <property type="term" value="F:rRNA binding"/>
    <property type="evidence" value="ECO:0007669"/>
    <property type="project" value="UniProtKB-UniRule"/>
</dbReference>
<keyword evidence="2 6" id="KW-0699">rRNA-binding</keyword>
<dbReference type="EMBL" id="LSZP01000048">
    <property type="protein sequence ID" value="KXU34787.1"/>
    <property type="molecule type" value="Genomic_DNA"/>
</dbReference>
<dbReference type="RefSeq" id="WP_068712668.1">
    <property type="nucleotide sequence ID" value="NZ_LSZP01000048.1"/>
</dbReference>
<evidence type="ECO:0000256" key="3">
    <source>
        <dbReference type="ARBA" id="ARBA00022884"/>
    </source>
</evidence>
<dbReference type="Pfam" id="PF00276">
    <property type="entry name" value="Ribosomal_L23"/>
    <property type="match status" value="1"/>
</dbReference>
<keyword evidence="3 6" id="KW-0694">RNA-binding</keyword>
<gene>
    <name evidence="6" type="primary">rplW</name>
    <name evidence="8" type="ORF">AXK12_06775</name>
</gene>
<evidence type="ECO:0000313" key="8">
    <source>
        <dbReference type="EMBL" id="KXU34787.1"/>
    </source>
</evidence>
<keyword evidence="4 6" id="KW-0689">Ribosomal protein</keyword>
<keyword evidence="9" id="KW-1185">Reference proteome</keyword>
<dbReference type="InterPro" id="IPR013025">
    <property type="entry name" value="Ribosomal_uL23-like"/>
</dbReference>
<proteinExistence type="inferred from homology"/>
<dbReference type="AlphaFoldDB" id="A0A139SJT6"/>
<reference evidence="8 9" key="1">
    <citation type="submission" date="2016-02" db="EMBL/GenBank/DDBJ databases">
        <authorList>
            <person name="Wen L."/>
            <person name="He K."/>
            <person name="Yang H."/>
        </authorList>
    </citation>
    <scope>NUCLEOTIDE SEQUENCE [LARGE SCALE GENOMIC DNA]</scope>
    <source>
        <strain evidence="8 9">CV41</strain>
    </source>
</reference>
<dbReference type="STRING" id="1548208.AXK12_06775"/>
<dbReference type="GO" id="GO:0003735">
    <property type="term" value="F:structural constituent of ribosome"/>
    <property type="evidence" value="ECO:0007669"/>
    <property type="project" value="InterPro"/>
</dbReference>
<organism evidence="8 9">
    <name type="scientific">Cephaloticoccus capnophilus</name>
    <dbReference type="NCBI Taxonomy" id="1548208"/>
    <lineage>
        <taxon>Bacteria</taxon>
        <taxon>Pseudomonadati</taxon>
        <taxon>Verrucomicrobiota</taxon>
        <taxon>Opitutia</taxon>
        <taxon>Opitutales</taxon>
        <taxon>Opitutaceae</taxon>
        <taxon>Cephaloticoccus</taxon>
    </lineage>
</organism>
<comment type="similarity">
    <text evidence="1 6 7">Belongs to the universal ribosomal protein uL23 family.</text>
</comment>
<keyword evidence="5 6" id="KW-0687">Ribonucleoprotein</keyword>
<evidence type="ECO:0000256" key="4">
    <source>
        <dbReference type="ARBA" id="ARBA00022980"/>
    </source>
</evidence>
<comment type="function">
    <text evidence="6">One of the early assembly proteins it binds 23S rRNA. One of the proteins that surrounds the polypeptide exit tunnel on the outside of the ribosome. Forms the main docking site for trigger factor binding to the ribosome.</text>
</comment>
<dbReference type="GO" id="GO:1990904">
    <property type="term" value="C:ribonucleoprotein complex"/>
    <property type="evidence" value="ECO:0007669"/>
    <property type="project" value="UniProtKB-KW"/>
</dbReference>
<dbReference type="OrthoDB" id="9793353at2"/>
<protein>
    <recommendedName>
        <fullName evidence="6">Large ribosomal subunit protein uL23</fullName>
    </recommendedName>
</protein>
<dbReference type="Gene3D" id="3.30.70.330">
    <property type="match status" value="1"/>
</dbReference>
<name>A0A139SJT6_9BACT</name>
<dbReference type="PANTHER" id="PTHR12059">
    <property type="entry name" value="RIBOSOMAL PROTEIN L23-RELATED"/>
    <property type="match status" value="1"/>
</dbReference>
<evidence type="ECO:0000256" key="1">
    <source>
        <dbReference type="ARBA" id="ARBA00006700"/>
    </source>
</evidence>
<evidence type="ECO:0000256" key="2">
    <source>
        <dbReference type="ARBA" id="ARBA00022730"/>
    </source>
</evidence>
<comment type="caution">
    <text evidence="8">The sequence shown here is derived from an EMBL/GenBank/DDBJ whole genome shotgun (WGS) entry which is preliminary data.</text>
</comment>
<dbReference type="SUPFAM" id="SSF54189">
    <property type="entry name" value="Ribosomal proteins S24e, L23 and L15e"/>
    <property type="match status" value="1"/>
</dbReference>
<dbReference type="InterPro" id="IPR001014">
    <property type="entry name" value="Ribosomal_uL23_CS"/>
</dbReference>
<dbReference type="PROSITE" id="PS00050">
    <property type="entry name" value="RIBOSOMAL_L23"/>
    <property type="match status" value="1"/>
</dbReference>
<dbReference type="GO" id="GO:0005840">
    <property type="term" value="C:ribosome"/>
    <property type="evidence" value="ECO:0007669"/>
    <property type="project" value="UniProtKB-KW"/>
</dbReference>
<evidence type="ECO:0000256" key="7">
    <source>
        <dbReference type="RuleBase" id="RU003934"/>
    </source>
</evidence>
<dbReference type="Proteomes" id="UP000071392">
    <property type="component" value="Unassembled WGS sequence"/>
</dbReference>
<dbReference type="NCBIfam" id="NF004363">
    <property type="entry name" value="PRK05738.2-4"/>
    <property type="match status" value="1"/>
</dbReference>
<sequence>MNANAVLKLARMTEKSSKQSAELGQYTFEVYPDTTKHSIAEAVEKAFGVTVRRVNIQNYRGKNKRTRAGRYVQGSDYKKAIVTLKTGDKIELI</sequence>